<organism evidence="1 2">
    <name type="scientific">Xanthomonas hortorum pv. hederae</name>
    <dbReference type="NCBI Taxonomy" id="453603"/>
    <lineage>
        <taxon>Bacteria</taxon>
        <taxon>Pseudomonadati</taxon>
        <taxon>Pseudomonadota</taxon>
        <taxon>Gammaproteobacteria</taxon>
        <taxon>Lysobacterales</taxon>
        <taxon>Lysobacteraceae</taxon>
        <taxon>Xanthomonas</taxon>
    </lineage>
</organism>
<dbReference type="RefSeq" id="WP_159087145.1">
    <property type="nucleotide sequence ID" value="NZ_CP168173.1"/>
</dbReference>
<sequence>MDAGSVDAWHVPTLDVALRIDYCRAQHLPVLREYFGLLQALARVPAWDTPQVRPCRLLRGIHAA</sequence>
<protein>
    <submittedName>
        <fullName evidence="1">Uncharacterized protein</fullName>
    </submittedName>
</protein>
<reference evidence="1" key="1">
    <citation type="journal article" date="2022" name="Phytopathology">
        <title>Whole genome sequencing-based tracing of a 2022 introduction and outbreak of Xanthomonas hortorum pv. pelargonii.</title>
        <authorList>
            <person name="Iruegas Bocardo F."/>
            <person name="Weisberg A.J."/>
            <person name="Riutta E.R."/>
            <person name="Kilday K.B."/>
            <person name="Bonkowski J.C."/>
            <person name="Creswell T.C."/>
            <person name="Daughtrey M."/>
            <person name="Rane K.K."/>
            <person name="Grunwald N.J."/>
            <person name="Chang J.H."/>
            <person name="Putnam M."/>
        </authorList>
    </citation>
    <scope>NUCLEOTIDE SEQUENCE</scope>
    <source>
        <strain evidence="1">22-338</strain>
    </source>
</reference>
<accession>A0A9X4H7I4</accession>
<reference evidence="1" key="2">
    <citation type="submission" date="2022-08" db="EMBL/GenBank/DDBJ databases">
        <authorList>
            <person name="Iruegas-Bocardo F."/>
            <person name="Weisberg A.J."/>
            <person name="Riutta E.R."/>
            <person name="Kilday K."/>
            <person name="Bonkowski J.C."/>
            <person name="Creswell T."/>
            <person name="Daughtrey M.L."/>
            <person name="Rane K."/>
            <person name="Grunwald N.J."/>
            <person name="Chang J.H."/>
            <person name="Putnam M.L."/>
        </authorList>
    </citation>
    <scope>NUCLEOTIDE SEQUENCE</scope>
    <source>
        <strain evidence="1">22-338</strain>
    </source>
</reference>
<comment type="caution">
    <text evidence="1">The sequence shown here is derived from an EMBL/GenBank/DDBJ whole genome shotgun (WGS) entry which is preliminary data.</text>
</comment>
<evidence type="ECO:0000313" key="1">
    <source>
        <dbReference type="EMBL" id="MDC8639116.1"/>
    </source>
</evidence>
<dbReference type="EMBL" id="JANWTP010000052">
    <property type="protein sequence ID" value="MDC8639116.1"/>
    <property type="molecule type" value="Genomic_DNA"/>
</dbReference>
<dbReference type="Proteomes" id="UP001140230">
    <property type="component" value="Unassembled WGS sequence"/>
</dbReference>
<name>A0A9X4H7I4_9XANT</name>
<dbReference type="AlphaFoldDB" id="A0A9X4H7I4"/>
<proteinExistence type="predicted"/>
<evidence type="ECO:0000313" key="2">
    <source>
        <dbReference type="Proteomes" id="UP001140230"/>
    </source>
</evidence>
<gene>
    <name evidence="1" type="ORF">NY667_15175</name>
</gene>